<reference evidence="2 3" key="1">
    <citation type="submission" date="2021-02" db="EMBL/GenBank/DDBJ databases">
        <title>Activity-based single-cell genomes from oceanic crustal fluid captures similar information to metagenomic and metatranscriptomic surveys with orders of magnitude less sampling.</title>
        <authorList>
            <person name="D'Angelo T.S."/>
            <person name="Orcutt B.N."/>
        </authorList>
    </citation>
    <scope>NUCLEOTIDE SEQUENCE [LARGE SCALE GENOMIC DNA]</scope>
    <source>
        <strain evidence="2">AH-315-G07</strain>
    </source>
</reference>
<name>A0ABS3ARW4_9BACT</name>
<organism evidence="2 3">
    <name type="scientific">Simkania negevensis</name>
    <dbReference type="NCBI Taxonomy" id="83561"/>
    <lineage>
        <taxon>Bacteria</taxon>
        <taxon>Pseudomonadati</taxon>
        <taxon>Chlamydiota</taxon>
        <taxon>Chlamydiia</taxon>
        <taxon>Parachlamydiales</taxon>
        <taxon>Simkaniaceae</taxon>
        <taxon>Simkania</taxon>
    </lineage>
</organism>
<keyword evidence="1" id="KW-0812">Transmembrane</keyword>
<keyword evidence="3" id="KW-1185">Reference proteome</keyword>
<protein>
    <submittedName>
        <fullName evidence="2">Uncharacterized protein</fullName>
    </submittedName>
</protein>
<gene>
    <name evidence="2" type="ORF">JYU14_03400</name>
</gene>
<proteinExistence type="predicted"/>
<feature type="transmembrane region" description="Helical" evidence="1">
    <location>
        <begin position="12"/>
        <end position="32"/>
    </location>
</feature>
<evidence type="ECO:0000313" key="2">
    <source>
        <dbReference type="EMBL" id="MBN4067110.1"/>
    </source>
</evidence>
<feature type="transmembrane region" description="Helical" evidence="1">
    <location>
        <begin position="125"/>
        <end position="143"/>
    </location>
</feature>
<evidence type="ECO:0000313" key="3">
    <source>
        <dbReference type="Proteomes" id="UP000722121"/>
    </source>
</evidence>
<keyword evidence="1" id="KW-1133">Transmembrane helix</keyword>
<dbReference type="EMBL" id="JAFITR010000066">
    <property type="protein sequence ID" value="MBN4067110.1"/>
    <property type="molecule type" value="Genomic_DNA"/>
</dbReference>
<keyword evidence="1" id="KW-0472">Membrane</keyword>
<feature type="transmembrane region" description="Helical" evidence="1">
    <location>
        <begin position="150"/>
        <end position="169"/>
    </location>
</feature>
<comment type="caution">
    <text evidence="2">The sequence shown here is derived from an EMBL/GenBank/DDBJ whole genome shotgun (WGS) entry which is preliminary data.</text>
</comment>
<sequence length="296" mass="33855">MGRFVLRRNIAVRVVVVLHLCFVLCYLSWNILYPFTGEYLWEKSESLLYRTVLGDSLLVEGNSTIAQAQKEQLRHNAVRFKQLPGEVKDTIGEQYQLFQQRAHASFFAKVWQGITNVAFLPSPFTRMWVLLSFAVSIFLLLRVSGAQQAVWLLPILILLSGIFSVNSVHPHPKPVDSSLFPSEQYLAKYYLERPLQGGAKEQRQLLETAWSGYLIREWGGEEPAESGEARKEQSEKALYAFNLARIEQRGRNPSSNIPILSPTYQGGIVFFLPTLAWNLFFALFVFRQARRALVAR</sequence>
<dbReference type="Proteomes" id="UP000722121">
    <property type="component" value="Unassembled WGS sequence"/>
</dbReference>
<evidence type="ECO:0000256" key="1">
    <source>
        <dbReference type="SAM" id="Phobius"/>
    </source>
</evidence>
<feature type="transmembrane region" description="Helical" evidence="1">
    <location>
        <begin position="264"/>
        <end position="286"/>
    </location>
</feature>
<accession>A0ABS3ARW4</accession>